<accession>A0A560JSH5</accession>
<dbReference type="RefSeq" id="WP_080135371.1">
    <property type="nucleotide sequence ID" value="NZ_LWIG01000008.1"/>
</dbReference>
<dbReference type="OrthoDB" id="8249995at2"/>
<sequence>MPRYYFNIHNGHPFEDRVGEDLPDEEAAWKNALLLTRDIEDVLAPGGAWRLEVIKTDGSPLYRIDIKAERANDAPSNSATPGDSDSPDG</sequence>
<evidence type="ECO:0000313" key="3">
    <source>
        <dbReference type="EMBL" id="TWB73907.1"/>
    </source>
</evidence>
<gene>
    <name evidence="3" type="ORF">FBZ95_105158</name>
</gene>
<reference evidence="3 4" key="1">
    <citation type="submission" date="2019-06" db="EMBL/GenBank/DDBJ databases">
        <title>Genomic Encyclopedia of Type Strains, Phase IV (KMG-V): Genome sequencing to study the core and pangenomes of soil and plant-associated prokaryotes.</title>
        <authorList>
            <person name="Whitman W."/>
        </authorList>
    </citation>
    <scope>NUCLEOTIDE SEQUENCE [LARGE SCALE GENOMIC DNA]</scope>
    <source>
        <strain evidence="3 4">BR 10556</strain>
    </source>
</reference>
<dbReference type="Proteomes" id="UP000315914">
    <property type="component" value="Unassembled WGS sequence"/>
</dbReference>
<feature type="region of interest" description="Disordered" evidence="1">
    <location>
        <begin position="67"/>
        <end position="89"/>
    </location>
</feature>
<dbReference type="AlphaFoldDB" id="A0A560JSH5"/>
<dbReference type="Pfam" id="PF21834">
    <property type="entry name" value="DUF6894"/>
    <property type="match status" value="1"/>
</dbReference>
<feature type="domain" description="DUF6894" evidence="2">
    <location>
        <begin position="3"/>
        <end position="66"/>
    </location>
</feature>
<dbReference type="InterPro" id="IPR054189">
    <property type="entry name" value="DUF6894"/>
</dbReference>
<comment type="caution">
    <text evidence="3">The sequence shown here is derived from an EMBL/GenBank/DDBJ whole genome shotgun (WGS) entry which is preliminary data.</text>
</comment>
<evidence type="ECO:0000313" key="4">
    <source>
        <dbReference type="Proteomes" id="UP000315914"/>
    </source>
</evidence>
<proteinExistence type="predicted"/>
<evidence type="ECO:0000256" key="1">
    <source>
        <dbReference type="SAM" id="MobiDB-lite"/>
    </source>
</evidence>
<protein>
    <recommendedName>
        <fullName evidence="2">DUF6894 domain-containing protein</fullName>
    </recommendedName>
</protein>
<name>A0A560JSH5_9BRAD</name>
<dbReference type="EMBL" id="VITW01000005">
    <property type="protein sequence ID" value="TWB73907.1"/>
    <property type="molecule type" value="Genomic_DNA"/>
</dbReference>
<organism evidence="3 4">
    <name type="scientific">Bradyrhizobium sacchari</name>
    <dbReference type="NCBI Taxonomy" id="1399419"/>
    <lineage>
        <taxon>Bacteria</taxon>
        <taxon>Pseudomonadati</taxon>
        <taxon>Pseudomonadota</taxon>
        <taxon>Alphaproteobacteria</taxon>
        <taxon>Hyphomicrobiales</taxon>
        <taxon>Nitrobacteraceae</taxon>
        <taxon>Bradyrhizobium</taxon>
    </lineage>
</organism>
<evidence type="ECO:0000259" key="2">
    <source>
        <dbReference type="Pfam" id="PF21834"/>
    </source>
</evidence>
<keyword evidence="4" id="KW-1185">Reference proteome</keyword>
<feature type="compositionally biased region" description="Polar residues" evidence="1">
    <location>
        <begin position="74"/>
        <end position="83"/>
    </location>
</feature>